<dbReference type="GO" id="GO:0003700">
    <property type="term" value="F:DNA-binding transcription factor activity"/>
    <property type="evidence" value="ECO:0007669"/>
    <property type="project" value="TreeGrafter"/>
</dbReference>
<dbReference type="SUPFAM" id="SSF46689">
    <property type="entry name" value="Homeodomain-like"/>
    <property type="match status" value="1"/>
</dbReference>
<evidence type="ECO:0000256" key="1">
    <source>
        <dbReference type="ARBA" id="ARBA00023125"/>
    </source>
</evidence>
<sequence>MIVLYVGISAQSMTSPSLASEFTSIISSAVRCRDHGTSRKPYAGMNYSSRVQHARRLVVVAGEGGGRDGERAMVQGRGVDRQQRMIDAAATLLIDEGFDAITHRRVADAAGVPRGSASYYFPTRAGLIATAVRAAEDLRLASATAYAEALPERRRASRETARELIATAFAPHVDDTVAVARLDPMTVALRDPELAPIMREHRPGILAALGVVLERSGRGDVTDIDLLAHLVDAALITAASGPAEGVIDRAADLVGRFLDHY</sequence>
<dbReference type="PANTHER" id="PTHR30055:SF231">
    <property type="entry name" value="TRANSCRIPTIONAL REGULATORY PROTEIN (PROBABLY DEOR-FAMILY)-RELATED"/>
    <property type="match status" value="1"/>
</dbReference>
<proteinExistence type="predicted"/>
<keyword evidence="5" id="KW-1185">Reference proteome</keyword>
<keyword evidence="1 2" id="KW-0238">DNA-binding</keyword>
<evidence type="ECO:0000259" key="3">
    <source>
        <dbReference type="PROSITE" id="PS50977"/>
    </source>
</evidence>
<organism evidence="4 5">
    <name type="scientific">Aeromicrobium piscarium</name>
    <dbReference type="NCBI Taxonomy" id="2590901"/>
    <lineage>
        <taxon>Bacteria</taxon>
        <taxon>Bacillati</taxon>
        <taxon>Actinomycetota</taxon>
        <taxon>Actinomycetes</taxon>
        <taxon>Propionibacteriales</taxon>
        <taxon>Nocardioidaceae</taxon>
        <taxon>Aeromicrobium</taxon>
    </lineage>
</organism>
<evidence type="ECO:0000313" key="4">
    <source>
        <dbReference type="EMBL" id="TSD68043.1"/>
    </source>
</evidence>
<dbReference type="InterPro" id="IPR050109">
    <property type="entry name" value="HTH-type_TetR-like_transc_reg"/>
</dbReference>
<dbReference type="OrthoDB" id="7506349at2"/>
<accession>A0A554SNW1</accession>
<protein>
    <submittedName>
        <fullName evidence="4">TetR family transcriptional regulator</fullName>
    </submittedName>
</protein>
<dbReference type="InterPro" id="IPR041583">
    <property type="entry name" value="TetR_C_31"/>
</dbReference>
<dbReference type="Pfam" id="PF00440">
    <property type="entry name" value="TetR_N"/>
    <property type="match status" value="1"/>
</dbReference>
<evidence type="ECO:0000313" key="5">
    <source>
        <dbReference type="Proteomes" id="UP000316988"/>
    </source>
</evidence>
<gene>
    <name evidence="4" type="ORF">FNM00_00125</name>
</gene>
<dbReference type="AlphaFoldDB" id="A0A554SNW1"/>
<dbReference type="Proteomes" id="UP000316988">
    <property type="component" value="Unassembled WGS sequence"/>
</dbReference>
<dbReference type="PANTHER" id="PTHR30055">
    <property type="entry name" value="HTH-TYPE TRANSCRIPTIONAL REGULATOR RUTR"/>
    <property type="match status" value="1"/>
</dbReference>
<name>A0A554SNW1_9ACTN</name>
<dbReference type="Pfam" id="PF17940">
    <property type="entry name" value="TetR_C_31"/>
    <property type="match status" value="1"/>
</dbReference>
<feature type="DNA-binding region" description="H-T-H motif" evidence="2">
    <location>
        <begin position="102"/>
        <end position="121"/>
    </location>
</feature>
<reference evidence="4 5" key="1">
    <citation type="submission" date="2019-07" db="EMBL/GenBank/DDBJ databases">
        <authorList>
            <person name="Zhao L.H."/>
        </authorList>
    </citation>
    <scope>NUCLEOTIDE SEQUENCE [LARGE SCALE GENOMIC DNA]</scope>
    <source>
        <strain evidence="4 5">Co35</strain>
    </source>
</reference>
<dbReference type="InterPro" id="IPR009057">
    <property type="entry name" value="Homeodomain-like_sf"/>
</dbReference>
<dbReference type="EMBL" id="VLNT01000001">
    <property type="protein sequence ID" value="TSD68043.1"/>
    <property type="molecule type" value="Genomic_DNA"/>
</dbReference>
<dbReference type="Gene3D" id="1.10.357.10">
    <property type="entry name" value="Tetracycline Repressor, domain 2"/>
    <property type="match status" value="1"/>
</dbReference>
<dbReference type="InterPro" id="IPR001647">
    <property type="entry name" value="HTH_TetR"/>
</dbReference>
<dbReference type="PRINTS" id="PR00455">
    <property type="entry name" value="HTHTETR"/>
</dbReference>
<comment type="caution">
    <text evidence="4">The sequence shown here is derived from an EMBL/GenBank/DDBJ whole genome shotgun (WGS) entry which is preliminary data.</text>
</comment>
<dbReference type="PROSITE" id="PS50977">
    <property type="entry name" value="HTH_TETR_2"/>
    <property type="match status" value="1"/>
</dbReference>
<dbReference type="GO" id="GO:0000976">
    <property type="term" value="F:transcription cis-regulatory region binding"/>
    <property type="evidence" value="ECO:0007669"/>
    <property type="project" value="TreeGrafter"/>
</dbReference>
<evidence type="ECO:0000256" key="2">
    <source>
        <dbReference type="PROSITE-ProRule" id="PRU00335"/>
    </source>
</evidence>
<feature type="domain" description="HTH tetR-type" evidence="3">
    <location>
        <begin position="79"/>
        <end position="139"/>
    </location>
</feature>